<feature type="non-terminal residue" evidence="2">
    <location>
        <position position="69"/>
    </location>
</feature>
<evidence type="ECO:0000313" key="2">
    <source>
        <dbReference type="EMBL" id="SBP08296.1"/>
    </source>
</evidence>
<dbReference type="EMBL" id="HADW01006896">
    <property type="protein sequence ID" value="SBP08296.1"/>
    <property type="molecule type" value="Transcribed_RNA"/>
</dbReference>
<reference evidence="2" key="1">
    <citation type="submission" date="2016-05" db="EMBL/GenBank/DDBJ databases">
        <authorList>
            <person name="Lavstsen T."/>
            <person name="Jespersen J.S."/>
        </authorList>
    </citation>
    <scope>NUCLEOTIDE SEQUENCE</scope>
    <source>
        <tissue evidence="2">Brain</tissue>
    </source>
</reference>
<accession>A0A1A7WRL5</accession>
<dbReference type="AlphaFoldDB" id="A0A1A7WRL5"/>
<name>A0A1A7WRL5_9TELE</name>
<evidence type="ECO:0000256" key="1">
    <source>
        <dbReference type="SAM" id="MobiDB-lite"/>
    </source>
</evidence>
<feature type="region of interest" description="Disordered" evidence="1">
    <location>
        <begin position="46"/>
        <end position="69"/>
    </location>
</feature>
<reference evidence="2" key="2">
    <citation type="submission" date="2016-06" db="EMBL/GenBank/DDBJ databases">
        <title>The genome of a short-lived fish provides insights into sex chromosome evolution and the genetic control of aging.</title>
        <authorList>
            <person name="Reichwald K."/>
            <person name="Felder M."/>
            <person name="Petzold A."/>
            <person name="Koch P."/>
            <person name="Groth M."/>
            <person name="Platzer M."/>
        </authorList>
    </citation>
    <scope>NUCLEOTIDE SEQUENCE</scope>
    <source>
        <tissue evidence="2">Brain</tissue>
    </source>
</reference>
<feature type="compositionally biased region" description="Basic and acidic residues" evidence="1">
    <location>
        <begin position="58"/>
        <end position="69"/>
    </location>
</feature>
<sequence>KHGSISKCTRDVIFWKRLCGWEWFLTEWEKVSLWFHQCANSLSRPQLENNPKRRKYCPRGEKDEVFSKS</sequence>
<proteinExistence type="predicted"/>
<feature type="non-terminal residue" evidence="2">
    <location>
        <position position="1"/>
    </location>
</feature>
<organism evidence="2">
    <name type="scientific">Iconisemion striatum</name>
    <dbReference type="NCBI Taxonomy" id="60296"/>
    <lineage>
        <taxon>Eukaryota</taxon>
        <taxon>Metazoa</taxon>
        <taxon>Chordata</taxon>
        <taxon>Craniata</taxon>
        <taxon>Vertebrata</taxon>
        <taxon>Euteleostomi</taxon>
        <taxon>Actinopterygii</taxon>
        <taxon>Neopterygii</taxon>
        <taxon>Teleostei</taxon>
        <taxon>Neoteleostei</taxon>
        <taxon>Acanthomorphata</taxon>
        <taxon>Ovalentaria</taxon>
        <taxon>Atherinomorphae</taxon>
        <taxon>Cyprinodontiformes</taxon>
        <taxon>Nothobranchiidae</taxon>
        <taxon>Iconisemion</taxon>
    </lineage>
</organism>
<gene>
    <name evidence="2" type="primary">Nfu_g_1_020692</name>
</gene>
<protein>
    <submittedName>
        <fullName evidence="2">Uncharacterized protein</fullName>
    </submittedName>
</protein>